<evidence type="ECO:0000256" key="2">
    <source>
        <dbReference type="ARBA" id="ARBA00022692"/>
    </source>
</evidence>
<accession>A0ABR1C7L6</accession>
<proteinExistence type="predicted"/>
<dbReference type="InterPro" id="IPR013057">
    <property type="entry name" value="AA_transpt_TM"/>
</dbReference>
<feature type="transmembrane region" description="Helical" evidence="5">
    <location>
        <begin position="264"/>
        <end position="290"/>
    </location>
</feature>
<feature type="transmembrane region" description="Helical" evidence="5">
    <location>
        <begin position="225"/>
        <end position="243"/>
    </location>
</feature>
<evidence type="ECO:0000256" key="4">
    <source>
        <dbReference type="ARBA" id="ARBA00023136"/>
    </source>
</evidence>
<keyword evidence="2 5" id="KW-0812">Transmembrane</keyword>
<comment type="subcellular location">
    <subcellularLocation>
        <location evidence="1">Membrane</location>
        <topology evidence="1">Multi-pass membrane protein</topology>
    </subcellularLocation>
</comment>
<evidence type="ECO:0000256" key="3">
    <source>
        <dbReference type="ARBA" id="ARBA00022989"/>
    </source>
</evidence>
<feature type="transmembrane region" description="Helical" evidence="5">
    <location>
        <begin position="352"/>
        <end position="375"/>
    </location>
</feature>
<name>A0ABR1C7L6_NECAM</name>
<comment type="caution">
    <text evidence="7">The sequence shown here is derived from an EMBL/GenBank/DDBJ whole genome shotgun (WGS) entry which is preliminary data.</text>
</comment>
<keyword evidence="4 5" id="KW-0472">Membrane</keyword>
<reference evidence="7 8" key="1">
    <citation type="submission" date="2023-08" db="EMBL/GenBank/DDBJ databases">
        <title>A Necator americanus chromosomal reference genome.</title>
        <authorList>
            <person name="Ilik V."/>
            <person name="Petrzelkova K.J."/>
            <person name="Pardy F."/>
            <person name="Fuh T."/>
            <person name="Niatou-Singa F.S."/>
            <person name="Gouil Q."/>
            <person name="Baker L."/>
            <person name="Ritchie M.E."/>
            <person name="Jex A.R."/>
            <person name="Gazzola D."/>
            <person name="Li H."/>
            <person name="Toshio Fujiwara R."/>
            <person name="Zhan B."/>
            <person name="Aroian R.V."/>
            <person name="Pafco B."/>
            <person name="Schwarz E.M."/>
        </authorList>
    </citation>
    <scope>NUCLEOTIDE SEQUENCE [LARGE SCALE GENOMIC DNA]</scope>
    <source>
        <strain evidence="7 8">Aroian</strain>
        <tissue evidence="7">Whole animal</tissue>
    </source>
</reference>
<organism evidence="7 8">
    <name type="scientific">Necator americanus</name>
    <name type="common">Human hookworm</name>
    <dbReference type="NCBI Taxonomy" id="51031"/>
    <lineage>
        <taxon>Eukaryota</taxon>
        <taxon>Metazoa</taxon>
        <taxon>Ecdysozoa</taxon>
        <taxon>Nematoda</taxon>
        <taxon>Chromadorea</taxon>
        <taxon>Rhabditida</taxon>
        <taxon>Rhabditina</taxon>
        <taxon>Rhabditomorpha</taxon>
        <taxon>Strongyloidea</taxon>
        <taxon>Ancylostomatidae</taxon>
        <taxon>Bunostominae</taxon>
        <taxon>Necator</taxon>
    </lineage>
</organism>
<evidence type="ECO:0000313" key="8">
    <source>
        <dbReference type="Proteomes" id="UP001303046"/>
    </source>
</evidence>
<protein>
    <recommendedName>
        <fullName evidence="6">Amino acid transporter transmembrane domain-containing protein</fullName>
    </recommendedName>
</protein>
<feature type="transmembrane region" description="Helical" evidence="5">
    <location>
        <begin position="127"/>
        <end position="149"/>
    </location>
</feature>
<evidence type="ECO:0000256" key="1">
    <source>
        <dbReference type="ARBA" id="ARBA00004141"/>
    </source>
</evidence>
<feature type="transmembrane region" description="Helical" evidence="5">
    <location>
        <begin position="419"/>
        <end position="441"/>
    </location>
</feature>
<keyword evidence="3 5" id="KW-1133">Transmembrane helix</keyword>
<dbReference type="PANTHER" id="PTHR22950">
    <property type="entry name" value="AMINO ACID TRANSPORTER"/>
    <property type="match status" value="1"/>
</dbReference>
<gene>
    <name evidence="7" type="primary">Necator_chrII.g5227</name>
    <name evidence="7" type="ORF">RB195_017435</name>
</gene>
<dbReference type="Pfam" id="PF01490">
    <property type="entry name" value="Aa_trans"/>
    <property type="match status" value="1"/>
</dbReference>
<feature type="transmembrane region" description="Helical" evidence="5">
    <location>
        <begin position="310"/>
        <end position="331"/>
    </location>
</feature>
<keyword evidence="8" id="KW-1185">Reference proteome</keyword>
<dbReference type="EMBL" id="JAVFWL010000002">
    <property type="protein sequence ID" value="KAK6733677.1"/>
    <property type="molecule type" value="Genomic_DNA"/>
</dbReference>
<evidence type="ECO:0000259" key="6">
    <source>
        <dbReference type="Pfam" id="PF01490"/>
    </source>
</evidence>
<dbReference type="Proteomes" id="UP001303046">
    <property type="component" value="Unassembled WGS sequence"/>
</dbReference>
<evidence type="ECO:0000313" key="7">
    <source>
        <dbReference type="EMBL" id="KAK6733677.1"/>
    </source>
</evidence>
<feature type="transmembrane region" description="Helical" evidence="5">
    <location>
        <begin position="169"/>
        <end position="185"/>
    </location>
</feature>
<dbReference type="PANTHER" id="PTHR22950:SF217">
    <property type="entry name" value="AMINO ACID TRANSPORTER TRANSMEMBRANE DOMAIN-CONTAINING PROTEIN"/>
    <property type="match status" value="1"/>
</dbReference>
<feature type="transmembrane region" description="Helical" evidence="5">
    <location>
        <begin position="64"/>
        <end position="87"/>
    </location>
</feature>
<feature type="domain" description="Amino acid transporter transmembrane" evidence="6">
    <location>
        <begin position="33"/>
        <end position="440"/>
    </location>
</feature>
<sequence>MTISVAVTDVDCKLPGKFEIDPKTPAKPAKTKKISTTFALINLIKGMVGPGCFNLPMAFKQAGLWTAFGVDFLFGIVSIICMVKLVVSAQYLCKRNRCGTLDYGQLAQEAFATSWKPLAKFKYAARWFVNCCLIFLQLGICSVFYIFVVEHAKEIVDLIWPENGLSRDNYFLFALPAFLLISLVRSIHILSYIALFGNILMTACLSIILYELVSAHHIPTKDLPAITTFDGVVVSAGSILYALEGQAMVLPLENKMKHPEDMKGFNGVLSTGVALVTLIYAGCGFFGYITYGDAVKGSITLNLSDSPINISVKAMLLSVVYSGFLIQQYPLVHMLWPLAKQSLRRKEVRRSYIIGLEYLFRSSIVFIALGLSWLIPNLEQIMSLVGVTSGMMLALVLPSLIETVVFFSEWRKNHPNWKFYILISLNIFYITLGLFFVVTGLQANILDLMHRDSS</sequence>
<feature type="transmembrane region" description="Helical" evidence="5">
    <location>
        <begin position="192"/>
        <end position="213"/>
    </location>
</feature>
<evidence type="ECO:0000256" key="5">
    <source>
        <dbReference type="SAM" id="Phobius"/>
    </source>
</evidence>
<feature type="transmembrane region" description="Helical" evidence="5">
    <location>
        <begin position="381"/>
        <end position="407"/>
    </location>
</feature>